<organism evidence="1 2">
    <name type="scientific">Eubacterium limosum</name>
    <dbReference type="NCBI Taxonomy" id="1736"/>
    <lineage>
        <taxon>Bacteria</taxon>
        <taxon>Bacillati</taxon>
        <taxon>Bacillota</taxon>
        <taxon>Clostridia</taxon>
        <taxon>Eubacteriales</taxon>
        <taxon>Eubacteriaceae</taxon>
        <taxon>Eubacterium</taxon>
    </lineage>
</organism>
<accession>A0AAC9QV62</accession>
<dbReference type="KEGG" id="elim:B2M23_11765"/>
<evidence type="ECO:0000313" key="1">
    <source>
        <dbReference type="EMBL" id="ARD66181.1"/>
    </source>
</evidence>
<gene>
    <name evidence="1" type="ORF">B2M23_11765</name>
</gene>
<dbReference type="Gene3D" id="3.20.20.210">
    <property type="match status" value="1"/>
</dbReference>
<protein>
    <recommendedName>
        <fullName evidence="3">Uroporphyrinogen decarboxylase (URO-D) domain-containing protein</fullName>
    </recommendedName>
</protein>
<proteinExistence type="predicted"/>
<dbReference type="SUPFAM" id="SSF51726">
    <property type="entry name" value="UROD/MetE-like"/>
    <property type="match status" value="1"/>
</dbReference>
<sequence length="394" mass="46066">MEKVEKMDQTKAFQERIEIFDDAVRMKKRPKRVPFVTNDAFWRYYDLGYTLSDALMDQQKIEDANIDFQRRYQFDTLLDIGDRNPLIMTRSLGNFEYGIDDVNNTLMLKEQTHFHEDDYDAFVQNPLKTLWENIIPRKYTYFKEGMPLETIQRTLGEFLAYDQAMGKTNKRLAEECGVPPILDSVHGARIYPAFEALYNFLRGMKGLSRDLRKIPEKVLAFNEVYHNVFVKNLIDGITHADTKTSAFTAFTIMLSDNMINPKQFEKFFWPQFKELADKIVETDNTMFVLSEGSFKHVAEYLQELPKGHFCFYVEMDDIFETRKRLPNLCLWGGLPVSLIARGTKQECIDYAKRVIDEVGRDGGLVLCTNKFTSHPKDCNRENLLAVSEFVHQYQ</sequence>
<evidence type="ECO:0000313" key="2">
    <source>
        <dbReference type="Proteomes" id="UP000192391"/>
    </source>
</evidence>
<dbReference type="AlphaFoldDB" id="A0AAC9QV62"/>
<dbReference type="Proteomes" id="UP000192391">
    <property type="component" value="Chromosome"/>
</dbReference>
<evidence type="ECO:0008006" key="3">
    <source>
        <dbReference type="Google" id="ProtNLM"/>
    </source>
</evidence>
<dbReference type="InterPro" id="IPR038071">
    <property type="entry name" value="UROD/MetE-like_sf"/>
</dbReference>
<name>A0AAC9QV62_EUBLI</name>
<reference evidence="2" key="1">
    <citation type="journal article" date="2017" name="Sci. Rep.">
        <title>Determination of the Genome and Primary Transcriptome of Syngas Fermenting Eubacterium limosum ATCC 8486.</title>
        <authorList>
            <person name="Song Y."/>
            <person name="Shin J."/>
            <person name="Jeong Y."/>
            <person name="Jin S."/>
            <person name="Lee J.K."/>
            <person name="Kim D.R."/>
            <person name="Kim S.C."/>
            <person name="Cho S."/>
            <person name="Cho B.K."/>
        </authorList>
    </citation>
    <scope>NUCLEOTIDE SEQUENCE [LARGE SCALE GENOMIC DNA]</scope>
    <source>
        <strain evidence="2">ATCC 8486</strain>
    </source>
</reference>
<dbReference type="EMBL" id="CP019962">
    <property type="protein sequence ID" value="ARD66181.1"/>
    <property type="molecule type" value="Genomic_DNA"/>
</dbReference>